<dbReference type="GO" id="GO:0051500">
    <property type="term" value="F:D-tyrosyl-tRNA(Tyr) deacylase activity"/>
    <property type="evidence" value="ECO:0007669"/>
    <property type="project" value="TreeGrafter"/>
</dbReference>
<evidence type="ECO:0000313" key="7">
    <source>
        <dbReference type="EMBL" id="PBJ89075.1"/>
    </source>
</evidence>
<comment type="domain">
    <text evidence="6">A Gly-cisPro motif from one monomer fits into the active site of the other monomer to allow specific chiral rejection of L-amino acids.</text>
</comment>
<dbReference type="GO" id="GO:0000049">
    <property type="term" value="F:tRNA binding"/>
    <property type="evidence" value="ECO:0007669"/>
    <property type="project" value="UniProtKB-UniRule"/>
</dbReference>
<dbReference type="GO" id="GO:0005737">
    <property type="term" value="C:cytoplasm"/>
    <property type="evidence" value="ECO:0007669"/>
    <property type="project" value="UniProtKB-SubCell"/>
</dbReference>
<comment type="subunit">
    <text evidence="6">Homodimer.</text>
</comment>
<comment type="function">
    <text evidence="6">An aminoacyl-tRNA editing enzyme that deacylates mischarged D-aminoacyl-tRNAs. Also deacylates mischarged glycyl-tRNA(Ala), protecting cells against glycine mischarging by AlaRS. Acts via tRNA-based rather than protein-based catalysis; rejects L-amino acids rather than detecting D-amino acids in the active site. By recycling D-aminoacyl-tRNA to D-amino acids and free tRNA molecules, this enzyme counteracts the toxicity associated with the formation of D-aminoacyl-tRNA entities in vivo and helps enforce protein L-homochirality.</text>
</comment>
<dbReference type="SUPFAM" id="SSF69500">
    <property type="entry name" value="DTD-like"/>
    <property type="match status" value="1"/>
</dbReference>
<dbReference type="HAMAP" id="MF_00518">
    <property type="entry name" value="Deacylase_Dtd"/>
    <property type="match status" value="1"/>
</dbReference>
<evidence type="ECO:0000256" key="5">
    <source>
        <dbReference type="ARBA" id="ARBA00022884"/>
    </source>
</evidence>
<dbReference type="InterPro" id="IPR003732">
    <property type="entry name" value="Daa-tRNA_deacyls_DTD"/>
</dbReference>
<dbReference type="Proteomes" id="UP000217930">
    <property type="component" value="Unassembled WGS sequence"/>
</dbReference>
<dbReference type="Gene3D" id="3.50.80.10">
    <property type="entry name" value="D-tyrosyl-tRNA(Tyr) deacylase"/>
    <property type="match status" value="1"/>
</dbReference>
<gene>
    <name evidence="6" type="primary">dtd</name>
    <name evidence="7" type="ORF">CNQ34_01935</name>
</gene>
<comment type="similarity">
    <text evidence="1 6">Belongs to the DTD family.</text>
</comment>
<dbReference type="PANTHER" id="PTHR10472">
    <property type="entry name" value="D-TYROSYL-TRNA TYR DEACYLASE"/>
    <property type="match status" value="1"/>
</dbReference>
<comment type="caution">
    <text evidence="7">The sequence shown here is derived from an EMBL/GenBank/DDBJ whole genome shotgun (WGS) entry which is preliminary data.</text>
</comment>
<evidence type="ECO:0000313" key="8">
    <source>
        <dbReference type="Proteomes" id="UP000217930"/>
    </source>
</evidence>
<organism evidence="7 8">
    <name type="scientific">Neisseria meningitidis</name>
    <dbReference type="NCBI Taxonomy" id="487"/>
    <lineage>
        <taxon>Bacteria</taxon>
        <taxon>Pseudomonadati</taxon>
        <taxon>Pseudomonadota</taxon>
        <taxon>Betaproteobacteria</taxon>
        <taxon>Neisseriales</taxon>
        <taxon>Neisseriaceae</taxon>
        <taxon>Neisseria</taxon>
    </lineage>
</organism>
<dbReference type="GO" id="GO:0043908">
    <property type="term" value="F:Ser(Gly)-tRNA(Ala) hydrolase activity"/>
    <property type="evidence" value="ECO:0007669"/>
    <property type="project" value="UniProtKB-UniRule"/>
</dbReference>
<dbReference type="GO" id="GO:0106026">
    <property type="term" value="F:Gly-tRNA(Ala) deacylase activity"/>
    <property type="evidence" value="ECO:0007669"/>
    <property type="project" value="UniProtKB-UniRule"/>
</dbReference>
<name>A0AB36RVX1_NEIME</name>
<evidence type="ECO:0000256" key="3">
    <source>
        <dbReference type="ARBA" id="ARBA00022555"/>
    </source>
</evidence>
<comment type="subcellular location">
    <subcellularLocation>
        <location evidence="6">Cytoplasm</location>
    </subcellularLocation>
</comment>
<keyword evidence="5 6" id="KW-0694">RNA-binding</keyword>
<proteinExistence type="inferred from homology"/>
<comment type="catalytic activity">
    <reaction evidence="6">
        <text>glycyl-tRNA(Ala) + H2O = tRNA(Ala) + glycine + H(+)</text>
        <dbReference type="Rhea" id="RHEA:53744"/>
        <dbReference type="Rhea" id="RHEA-COMP:9657"/>
        <dbReference type="Rhea" id="RHEA-COMP:13640"/>
        <dbReference type="ChEBI" id="CHEBI:15377"/>
        <dbReference type="ChEBI" id="CHEBI:15378"/>
        <dbReference type="ChEBI" id="CHEBI:57305"/>
        <dbReference type="ChEBI" id="CHEBI:78442"/>
        <dbReference type="ChEBI" id="CHEBI:78522"/>
    </reaction>
</comment>
<dbReference type="AlphaFoldDB" id="A0AB36RVX1"/>
<dbReference type="GO" id="GO:0019478">
    <property type="term" value="P:D-amino acid catabolic process"/>
    <property type="evidence" value="ECO:0007669"/>
    <property type="project" value="UniProtKB-UniRule"/>
</dbReference>
<dbReference type="CDD" id="cd00563">
    <property type="entry name" value="Dtyr_deacylase"/>
    <property type="match status" value="1"/>
</dbReference>
<sequence length="163" mass="17663">MRAVIQKTVGAKVDVVSENGTETCGKIDGGFVVLLGVTHSDTEKDAHYIADKIAHLRVFEDEAGKLNLSLKDVGGAVLLVSQFTLYADAASGRRPSFSQAAPAEQAQQLYLRTAELLRGHGIHVETGRFRTHMQVSLCNDGPVTILLDSFMTRISPKMKVVPD</sequence>
<dbReference type="EC" id="3.1.1.96" evidence="6"/>
<evidence type="ECO:0000256" key="2">
    <source>
        <dbReference type="ARBA" id="ARBA00022490"/>
    </source>
</evidence>
<evidence type="ECO:0000256" key="4">
    <source>
        <dbReference type="ARBA" id="ARBA00022801"/>
    </source>
</evidence>
<dbReference type="EC" id="3.1.1.-" evidence="6"/>
<comment type="catalytic activity">
    <reaction evidence="6">
        <text>a D-aminoacyl-tRNA + H2O = a tRNA + a D-alpha-amino acid + H(+)</text>
        <dbReference type="Rhea" id="RHEA:13953"/>
        <dbReference type="Rhea" id="RHEA-COMP:10123"/>
        <dbReference type="Rhea" id="RHEA-COMP:10124"/>
        <dbReference type="ChEBI" id="CHEBI:15377"/>
        <dbReference type="ChEBI" id="CHEBI:15378"/>
        <dbReference type="ChEBI" id="CHEBI:59871"/>
        <dbReference type="ChEBI" id="CHEBI:78442"/>
        <dbReference type="ChEBI" id="CHEBI:79333"/>
        <dbReference type="EC" id="3.1.1.96"/>
    </reaction>
</comment>
<evidence type="ECO:0000256" key="1">
    <source>
        <dbReference type="ARBA" id="ARBA00009673"/>
    </source>
</evidence>
<dbReference type="RefSeq" id="WP_002220290.1">
    <property type="nucleotide sequence ID" value="NZ_CAACAG010000015.1"/>
</dbReference>
<dbReference type="Pfam" id="PF02580">
    <property type="entry name" value="Tyr_Deacylase"/>
    <property type="match status" value="1"/>
</dbReference>
<keyword evidence="3 6" id="KW-0820">tRNA-binding</keyword>
<keyword evidence="2 6" id="KW-0963">Cytoplasm</keyword>
<dbReference type="InterPro" id="IPR023509">
    <property type="entry name" value="DTD-like_sf"/>
</dbReference>
<feature type="short sequence motif" description="Gly-cisPro motif, important for rejection of L-amino acids" evidence="6">
    <location>
        <begin position="141"/>
        <end position="142"/>
    </location>
</feature>
<dbReference type="PANTHER" id="PTHR10472:SF5">
    <property type="entry name" value="D-AMINOACYL-TRNA DEACYLASE 1"/>
    <property type="match status" value="1"/>
</dbReference>
<reference evidence="7 8" key="1">
    <citation type="journal article" date="2017" name="Clin. Infect. Dis.">
        <title>Increased Risk for Meningococcal Disease among Men who have Sex with Men in the United States, 2012-2015.</title>
        <authorList>
            <person name="Folaranmi T.A."/>
            <person name="Kretz C.B."/>
            <person name="Kamiya H."/>
            <person name="MacNeil J.R."/>
            <person name="Whaley M.J."/>
            <person name="Blain A."/>
            <person name="Antwi M."/>
            <person name="Dorsinville M."/>
            <person name="Pacilli M."/>
            <person name="Smith S."/>
            <person name="Civen R."/>
            <person name="Ngo V."/>
            <person name="Winter K."/>
            <person name="Harriman K."/>
            <person name="Wang X."/>
            <person name="Bowen V.B."/>
            <person name="Patel M."/>
            <person name="Martin S."/>
            <person name="Misegades L."/>
            <person name="Meyer S.A."/>
        </authorList>
    </citation>
    <scope>NUCLEOTIDE SEQUENCE [LARGE SCALE GENOMIC DNA]</scope>
    <source>
        <strain evidence="7 8">M26503</strain>
    </source>
</reference>
<dbReference type="EMBL" id="NTLY01000001">
    <property type="protein sequence ID" value="PBJ89075.1"/>
    <property type="molecule type" value="Genomic_DNA"/>
</dbReference>
<evidence type="ECO:0000256" key="6">
    <source>
        <dbReference type="HAMAP-Rule" id="MF_00518"/>
    </source>
</evidence>
<protein>
    <recommendedName>
        <fullName evidence="6">D-aminoacyl-tRNA deacylase</fullName>
        <shortName evidence="6">DTD</shortName>
        <ecNumber evidence="6">3.1.1.96</ecNumber>
    </recommendedName>
    <alternativeName>
        <fullName evidence="6">Gly-tRNA(Ala) deacylase</fullName>
        <ecNumber evidence="6">3.1.1.-</ecNumber>
    </alternativeName>
</protein>
<accession>A0AB36RVX1</accession>
<dbReference type="FunFam" id="3.50.80.10:FF:000002">
    <property type="entry name" value="D-aminoacyl-tRNA deacylase"/>
    <property type="match status" value="1"/>
</dbReference>
<dbReference type="NCBIfam" id="TIGR00256">
    <property type="entry name" value="D-aminoacyl-tRNA deacylase"/>
    <property type="match status" value="1"/>
</dbReference>
<keyword evidence="4 6" id="KW-0378">Hydrolase</keyword>